<dbReference type="AlphaFoldDB" id="A0A8K1GI16"/>
<evidence type="ECO:0000313" key="2">
    <source>
        <dbReference type="EMBL" id="TRZ19289.1"/>
    </source>
</evidence>
<name>A0A8K1GI16_9PASS</name>
<accession>A0A8K1GI16</accession>
<keyword evidence="3" id="KW-1185">Reference proteome</keyword>
<feature type="region of interest" description="Disordered" evidence="1">
    <location>
        <begin position="22"/>
        <end position="60"/>
    </location>
</feature>
<dbReference type="Proteomes" id="UP000796761">
    <property type="component" value="Unassembled WGS sequence"/>
</dbReference>
<organism evidence="2 3">
    <name type="scientific">Zosterops borbonicus</name>
    <dbReference type="NCBI Taxonomy" id="364589"/>
    <lineage>
        <taxon>Eukaryota</taxon>
        <taxon>Metazoa</taxon>
        <taxon>Chordata</taxon>
        <taxon>Craniata</taxon>
        <taxon>Vertebrata</taxon>
        <taxon>Euteleostomi</taxon>
        <taxon>Archelosauria</taxon>
        <taxon>Archosauria</taxon>
        <taxon>Dinosauria</taxon>
        <taxon>Saurischia</taxon>
        <taxon>Theropoda</taxon>
        <taxon>Coelurosauria</taxon>
        <taxon>Aves</taxon>
        <taxon>Neognathae</taxon>
        <taxon>Neoaves</taxon>
        <taxon>Telluraves</taxon>
        <taxon>Australaves</taxon>
        <taxon>Passeriformes</taxon>
        <taxon>Sylvioidea</taxon>
        <taxon>Zosteropidae</taxon>
        <taxon>Zosterops</taxon>
    </lineage>
</organism>
<evidence type="ECO:0000313" key="3">
    <source>
        <dbReference type="Proteomes" id="UP000796761"/>
    </source>
</evidence>
<sequence>MVVLSVRRAWYLEKEPDTNLRFTKGKMLNPGHKDKEPPKPAQAEDQPAPKQFDRYGPECPGEQELEHELLASTLGNDISFLECISQESGDRFSEAFLPLC</sequence>
<reference evidence="2" key="1">
    <citation type="submission" date="2019-04" db="EMBL/GenBank/DDBJ databases">
        <title>Genome assembly of Zosterops borbonicus 15179.</title>
        <authorList>
            <person name="Leroy T."/>
            <person name="Anselmetti Y."/>
            <person name="Tilak M.-K."/>
            <person name="Nabholz B."/>
        </authorList>
    </citation>
    <scope>NUCLEOTIDE SEQUENCE</scope>
    <source>
        <strain evidence="2">HGM_15179</strain>
        <tissue evidence="2">Muscle</tissue>
    </source>
</reference>
<proteinExistence type="predicted"/>
<protein>
    <submittedName>
        <fullName evidence="2">Uncharacterized protein</fullName>
    </submittedName>
</protein>
<evidence type="ECO:0000256" key="1">
    <source>
        <dbReference type="SAM" id="MobiDB-lite"/>
    </source>
</evidence>
<gene>
    <name evidence="2" type="ORF">HGM15179_007845</name>
</gene>
<dbReference type="EMBL" id="SWJQ01000191">
    <property type="protein sequence ID" value="TRZ19289.1"/>
    <property type="molecule type" value="Genomic_DNA"/>
</dbReference>
<comment type="caution">
    <text evidence="2">The sequence shown here is derived from an EMBL/GenBank/DDBJ whole genome shotgun (WGS) entry which is preliminary data.</text>
</comment>